<proteinExistence type="predicted"/>
<dbReference type="EMBL" id="RXLP01000001">
    <property type="protein sequence ID" value="TCD55048.1"/>
    <property type="molecule type" value="Genomic_DNA"/>
</dbReference>
<dbReference type="RefSeq" id="WP_131282898.1">
    <property type="nucleotide sequence ID" value="NZ_RXLP01000001.1"/>
</dbReference>
<accession>A0A4R0QU08</accession>
<evidence type="ECO:0000313" key="3">
    <source>
        <dbReference type="Proteomes" id="UP000291289"/>
    </source>
</evidence>
<protein>
    <submittedName>
        <fullName evidence="2">DUF1653 domain-containing protein</fullName>
    </submittedName>
</protein>
<dbReference type="OrthoDB" id="371169at2"/>
<feature type="domain" description="DUF1653" evidence="1">
    <location>
        <begin position="10"/>
        <end position="74"/>
    </location>
</feature>
<name>A0A4R0QU08_9BIFI</name>
<keyword evidence="3" id="KW-1185">Reference proteome</keyword>
<evidence type="ECO:0000313" key="2">
    <source>
        <dbReference type="EMBL" id="TCD55048.1"/>
    </source>
</evidence>
<dbReference type="Pfam" id="PF07866">
    <property type="entry name" value="DUF1653"/>
    <property type="match status" value="1"/>
</dbReference>
<organism evidence="2 3">
    <name type="scientific">Alloscardovia theropitheci</name>
    <dbReference type="NCBI Taxonomy" id="2496842"/>
    <lineage>
        <taxon>Bacteria</taxon>
        <taxon>Bacillati</taxon>
        <taxon>Actinomycetota</taxon>
        <taxon>Actinomycetes</taxon>
        <taxon>Bifidobacteriales</taxon>
        <taxon>Bifidobacteriaceae</taxon>
        <taxon>Alloscardovia</taxon>
    </lineage>
</organism>
<comment type="caution">
    <text evidence="2">The sequence shown here is derived from an EMBL/GenBank/DDBJ whole genome shotgun (WGS) entry which is preliminary data.</text>
</comment>
<gene>
    <name evidence="2" type="ORF">EJ419_00130</name>
</gene>
<dbReference type="Proteomes" id="UP000291289">
    <property type="component" value="Unassembled WGS sequence"/>
</dbReference>
<sequence length="81" mass="9859">MTSRTIRIHGIYRHFKGNFYIVEDLAQDSETMQEMVVYRKLYDDRSLWVRPADMFLSEVDHDKYPDVTQKFRFEEIQLGDH</sequence>
<reference evidence="2 3" key="1">
    <citation type="submission" date="2018-12" db="EMBL/GenBank/DDBJ databases">
        <title>Alloscrdovia theropitheci sp. nov: a novel taxon from the feces of the bleeding-herat monkey (Theropithecus geleda).</title>
        <authorList>
            <person name="Modesto M."/>
        </authorList>
    </citation>
    <scope>NUCLEOTIDE SEQUENCE [LARGE SCALE GENOMIC DNA]</scope>
    <source>
        <strain evidence="2 3">GLDI4/2</strain>
    </source>
</reference>
<dbReference type="AlphaFoldDB" id="A0A4R0QU08"/>
<dbReference type="InterPro" id="IPR037135">
    <property type="entry name" value="DUF1653-like_dom_sf"/>
</dbReference>
<dbReference type="InterPro" id="IPR023387">
    <property type="entry name" value="DUF1653-like_dom"/>
</dbReference>
<evidence type="ECO:0000259" key="1">
    <source>
        <dbReference type="Pfam" id="PF07866"/>
    </source>
</evidence>
<dbReference type="Gene3D" id="2.30.30.320">
    <property type="entry name" value="DUF1653-like domain"/>
    <property type="match status" value="1"/>
</dbReference>